<keyword evidence="3" id="KW-0547">Nucleotide-binding</keyword>
<gene>
    <name evidence="14" type="ORF">SCLTRI_LOCUS6308</name>
</gene>
<evidence type="ECO:0000256" key="4">
    <source>
        <dbReference type="ARBA" id="ARBA00022771"/>
    </source>
</evidence>
<evidence type="ECO:0000313" key="14">
    <source>
        <dbReference type="EMBL" id="CAD6446516.1"/>
    </source>
</evidence>
<feature type="compositionally biased region" description="Polar residues" evidence="10">
    <location>
        <begin position="101"/>
        <end position="112"/>
    </location>
</feature>
<keyword evidence="5" id="KW-0378">Hydrolase</keyword>
<dbReference type="Proteomes" id="UP000624404">
    <property type="component" value="Unassembled WGS sequence"/>
</dbReference>
<keyword evidence="6" id="KW-0347">Helicase</keyword>
<dbReference type="SUPFAM" id="SSF57850">
    <property type="entry name" value="RING/U-box"/>
    <property type="match status" value="1"/>
</dbReference>
<dbReference type="Gene3D" id="3.40.50.10810">
    <property type="entry name" value="Tandem AAA-ATPase domain"/>
    <property type="match status" value="1"/>
</dbReference>
<evidence type="ECO:0000256" key="2">
    <source>
        <dbReference type="ARBA" id="ARBA00022723"/>
    </source>
</evidence>
<dbReference type="InterPro" id="IPR001650">
    <property type="entry name" value="Helicase_C-like"/>
</dbReference>
<accession>A0A8H2ZS32</accession>
<evidence type="ECO:0000256" key="5">
    <source>
        <dbReference type="ARBA" id="ARBA00022801"/>
    </source>
</evidence>
<dbReference type="Pfam" id="PF00176">
    <property type="entry name" value="SNF2-rel_dom"/>
    <property type="match status" value="1"/>
</dbReference>
<proteinExistence type="inferred from homology"/>
<dbReference type="CDD" id="cd18008">
    <property type="entry name" value="DEXDc_SHPRH-like"/>
    <property type="match status" value="1"/>
</dbReference>
<evidence type="ECO:0000259" key="11">
    <source>
        <dbReference type="PROSITE" id="PS50089"/>
    </source>
</evidence>
<dbReference type="PANTHER" id="PTHR45626:SF22">
    <property type="entry name" value="DNA REPAIR PROTEIN RAD5"/>
    <property type="match status" value="1"/>
</dbReference>
<dbReference type="GO" id="GO:0008094">
    <property type="term" value="F:ATP-dependent activity, acting on DNA"/>
    <property type="evidence" value="ECO:0007669"/>
    <property type="project" value="TreeGrafter"/>
</dbReference>
<dbReference type="GO" id="GO:0004386">
    <property type="term" value="F:helicase activity"/>
    <property type="evidence" value="ECO:0007669"/>
    <property type="project" value="UniProtKB-KW"/>
</dbReference>
<dbReference type="GO" id="GO:0016787">
    <property type="term" value="F:hydrolase activity"/>
    <property type="evidence" value="ECO:0007669"/>
    <property type="project" value="UniProtKB-KW"/>
</dbReference>
<dbReference type="AlphaFoldDB" id="A0A8H2ZS32"/>
<feature type="compositionally biased region" description="Acidic residues" evidence="10">
    <location>
        <begin position="218"/>
        <end position="227"/>
    </location>
</feature>
<evidence type="ECO:0000313" key="15">
    <source>
        <dbReference type="Proteomes" id="UP000624404"/>
    </source>
</evidence>
<evidence type="ECO:0000256" key="8">
    <source>
        <dbReference type="ARBA" id="ARBA00022840"/>
    </source>
</evidence>
<evidence type="ECO:0000259" key="13">
    <source>
        <dbReference type="PROSITE" id="PS51194"/>
    </source>
</evidence>
<name>A0A8H2ZS32_9HELO</name>
<evidence type="ECO:0000256" key="9">
    <source>
        <dbReference type="PROSITE-ProRule" id="PRU00175"/>
    </source>
</evidence>
<dbReference type="PROSITE" id="PS51192">
    <property type="entry name" value="HELICASE_ATP_BIND_1"/>
    <property type="match status" value="1"/>
</dbReference>
<keyword evidence="15" id="KW-1185">Reference proteome</keyword>
<dbReference type="GO" id="GO:0005524">
    <property type="term" value="F:ATP binding"/>
    <property type="evidence" value="ECO:0007669"/>
    <property type="project" value="UniProtKB-KW"/>
</dbReference>
<protein>
    <submittedName>
        <fullName evidence="14">9990672b-fa72-41c6-ba63-c3f40cc8096e</fullName>
    </submittedName>
</protein>
<dbReference type="Gene3D" id="3.30.40.10">
    <property type="entry name" value="Zinc/RING finger domain, C3HC4 (zinc finger)"/>
    <property type="match status" value="1"/>
</dbReference>
<dbReference type="InterPro" id="IPR014001">
    <property type="entry name" value="Helicase_ATP-bd"/>
</dbReference>
<feature type="compositionally biased region" description="Polar residues" evidence="10">
    <location>
        <begin position="27"/>
        <end position="37"/>
    </location>
</feature>
<dbReference type="GO" id="GO:0006281">
    <property type="term" value="P:DNA repair"/>
    <property type="evidence" value="ECO:0007669"/>
    <property type="project" value="TreeGrafter"/>
</dbReference>
<dbReference type="SUPFAM" id="SSF52540">
    <property type="entry name" value="P-loop containing nucleoside triphosphate hydrolases"/>
    <property type="match status" value="2"/>
</dbReference>
<feature type="compositionally biased region" description="Basic and acidic residues" evidence="10">
    <location>
        <begin position="130"/>
        <end position="152"/>
    </location>
</feature>
<comment type="similarity">
    <text evidence="1">Belongs to the SNF2/RAD54 helicase family.</text>
</comment>
<dbReference type="OrthoDB" id="448448at2759"/>
<dbReference type="InterPro" id="IPR001841">
    <property type="entry name" value="Znf_RING"/>
</dbReference>
<dbReference type="InterPro" id="IPR038718">
    <property type="entry name" value="SNF2-like_sf"/>
</dbReference>
<dbReference type="InterPro" id="IPR027417">
    <property type="entry name" value="P-loop_NTPase"/>
</dbReference>
<dbReference type="InterPro" id="IPR049730">
    <property type="entry name" value="SNF2/RAD54-like_C"/>
</dbReference>
<evidence type="ECO:0000256" key="7">
    <source>
        <dbReference type="ARBA" id="ARBA00022833"/>
    </source>
</evidence>
<dbReference type="PROSITE" id="PS00518">
    <property type="entry name" value="ZF_RING_1"/>
    <property type="match status" value="1"/>
</dbReference>
<dbReference type="InterPro" id="IPR000330">
    <property type="entry name" value="SNF2_N"/>
</dbReference>
<evidence type="ECO:0000256" key="1">
    <source>
        <dbReference type="ARBA" id="ARBA00007025"/>
    </source>
</evidence>
<keyword evidence="4 9" id="KW-0863">Zinc-finger</keyword>
<comment type="caution">
    <text evidence="14">The sequence shown here is derived from an EMBL/GenBank/DDBJ whole genome shotgun (WGS) entry which is preliminary data.</text>
</comment>
<evidence type="ECO:0000259" key="12">
    <source>
        <dbReference type="PROSITE" id="PS51192"/>
    </source>
</evidence>
<feature type="domain" description="Helicase ATP-binding" evidence="12">
    <location>
        <begin position="383"/>
        <end position="588"/>
    </location>
</feature>
<evidence type="ECO:0000256" key="3">
    <source>
        <dbReference type="ARBA" id="ARBA00022741"/>
    </source>
</evidence>
<dbReference type="GO" id="GO:0008270">
    <property type="term" value="F:zinc ion binding"/>
    <property type="evidence" value="ECO:0007669"/>
    <property type="project" value="UniProtKB-KW"/>
</dbReference>
<keyword evidence="7" id="KW-0862">Zinc</keyword>
<dbReference type="Pfam" id="PF00097">
    <property type="entry name" value="zf-C3HC4"/>
    <property type="match status" value="1"/>
</dbReference>
<dbReference type="InterPro" id="IPR050628">
    <property type="entry name" value="SNF2_RAD54_helicase_TF"/>
</dbReference>
<dbReference type="InterPro" id="IPR017907">
    <property type="entry name" value="Znf_RING_CS"/>
</dbReference>
<dbReference type="InterPro" id="IPR018957">
    <property type="entry name" value="Znf_C3HC4_RING-type"/>
</dbReference>
<dbReference type="CDD" id="cd18793">
    <property type="entry name" value="SF2_C_SNF"/>
    <property type="match status" value="1"/>
</dbReference>
<dbReference type="SMART" id="SM00487">
    <property type="entry name" value="DEXDc"/>
    <property type="match status" value="1"/>
</dbReference>
<dbReference type="PROSITE" id="PS51194">
    <property type="entry name" value="HELICASE_CTER"/>
    <property type="match status" value="1"/>
</dbReference>
<dbReference type="InterPro" id="IPR013083">
    <property type="entry name" value="Znf_RING/FYVE/PHD"/>
</dbReference>
<keyword evidence="2" id="KW-0479">Metal-binding</keyword>
<feature type="region of interest" description="Disordered" evidence="10">
    <location>
        <begin position="27"/>
        <end position="247"/>
    </location>
</feature>
<dbReference type="SMART" id="SM00490">
    <property type="entry name" value="HELICc"/>
    <property type="match status" value="1"/>
</dbReference>
<dbReference type="PROSITE" id="PS50089">
    <property type="entry name" value="ZF_RING_2"/>
    <property type="match status" value="1"/>
</dbReference>
<feature type="domain" description="Helicase C-terminal" evidence="13">
    <location>
        <begin position="878"/>
        <end position="1036"/>
    </location>
</feature>
<feature type="domain" description="RING-type" evidence="11">
    <location>
        <begin position="759"/>
        <end position="811"/>
    </location>
</feature>
<dbReference type="Gene3D" id="3.40.50.300">
    <property type="entry name" value="P-loop containing nucleotide triphosphate hydrolases"/>
    <property type="match status" value="1"/>
</dbReference>
<organism evidence="14 15">
    <name type="scientific">Sclerotinia trifoliorum</name>
    <dbReference type="NCBI Taxonomy" id="28548"/>
    <lineage>
        <taxon>Eukaryota</taxon>
        <taxon>Fungi</taxon>
        <taxon>Dikarya</taxon>
        <taxon>Ascomycota</taxon>
        <taxon>Pezizomycotina</taxon>
        <taxon>Leotiomycetes</taxon>
        <taxon>Helotiales</taxon>
        <taxon>Sclerotiniaceae</taxon>
        <taxon>Sclerotinia</taxon>
    </lineage>
</organism>
<dbReference type="GO" id="GO:0005634">
    <property type="term" value="C:nucleus"/>
    <property type="evidence" value="ECO:0007669"/>
    <property type="project" value="TreeGrafter"/>
</dbReference>
<reference evidence="14" key="1">
    <citation type="submission" date="2020-10" db="EMBL/GenBank/DDBJ databases">
        <authorList>
            <person name="Kusch S."/>
        </authorList>
    </citation>
    <scope>NUCLEOTIDE SEQUENCE</scope>
    <source>
        <strain evidence="14">SwB9</strain>
    </source>
</reference>
<sequence>MDQTPPDSSPAVEIAFPSNLDLMLGSESQWKSASMSPETPKLRSRFNSTAQTRIKSEEDELEEIDAVVWASSPRFKSTEKGLGQTQLKAEDSELEEIDATVWSSSRAGSAAQTPRKRPRSHSVSASVIKLEGDDVQPKVESSEFPSSDERRSPPKRRKSLWGKSIPFDRRMPHHTTFPEFSHAAELMDQTKSFGTPTPDDKDSSNGETGYEYSLENSDFSDVEDDETMPSVAPGPLPSQKRRTREKSMKTSEEWFARFYRKKAKFQKRQNHRTFANDGAASKIHNFLSHDPISAHKEKPAEEQTTDIEASSKSDYFDQVLRNSRTDGRMHKCRGDKTALKIAGESFGRANVRYRNENTWSLKGVKTALYHHQLLCASWMLGREYDPDGSSGGFNCDVMGLGKTLEMLATIIGNPRPEGAETSGIGPTLIVAPSSISAQWVSEIGKHLADGRLNVILYAKSQKLSKNTLIKSDLVVTSYDQMRMSSPFPPPSWLLNIATKLKAKNCTLDERQSIEDWIDNNREQYGEVLHKINWYRIVLDEAHHIKNHESKTSYAASALLGKYRWLMTGTPMMNKRTELYSYFRFLKHAKTSSLAIFKRKYCDHNSPACNSRLDTLLSRLVIRRSMQDQILGKELITLPTPHKENATESFRVATQNLYRAVESKFRLIIAQQKFEEDDPRNKMKYLIVMILRLRQFTASPLAIEPQIKALFTAGELQNLRKDMEATCPALYDRMGVWINSLNSGHRGPLIGNEVLDVHICEICNQEADDPRQVRNYRKGRNGQKSCDHIFCESCIEVSINAQVARTDNIECPANGCGRKFNPDRMLSLDSWSTRPEEDSSMKRGRDALDFSPRLSVRSEWLEEFNKGNAELPHTPKVEAIKRKLRSWRQEAPSDKIVIFIQWKLMMRLIGIMLEEENYHFLYYTGEMNGEDRSHAIREFETNPKITILIIGLKVGGVGLNLAFANRAIMVDLWWNAATESQANGRIFRIGQEKETHFARFMMRESVDIRLLRMQIFKSIIIDGTLEGKTQLTYKEALSFLGEVKWGDNGKFKIIDDYKKLEEWLDDWLNKQKKV</sequence>
<evidence type="ECO:0000256" key="6">
    <source>
        <dbReference type="ARBA" id="ARBA00022806"/>
    </source>
</evidence>
<evidence type="ECO:0000256" key="10">
    <source>
        <dbReference type="SAM" id="MobiDB-lite"/>
    </source>
</evidence>
<dbReference type="Pfam" id="PF00271">
    <property type="entry name" value="Helicase_C"/>
    <property type="match status" value="1"/>
</dbReference>
<dbReference type="PANTHER" id="PTHR45626">
    <property type="entry name" value="TRANSCRIPTION TERMINATION FACTOR 2-RELATED"/>
    <property type="match status" value="1"/>
</dbReference>
<keyword evidence="8" id="KW-0067">ATP-binding</keyword>
<dbReference type="EMBL" id="CAJHIA010000021">
    <property type="protein sequence ID" value="CAD6446516.1"/>
    <property type="molecule type" value="Genomic_DNA"/>
</dbReference>